<dbReference type="InterPro" id="IPR027417">
    <property type="entry name" value="P-loop_NTPase"/>
</dbReference>
<dbReference type="Pfam" id="PF00664">
    <property type="entry name" value="ABC_membrane"/>
    <property type="match status" value="1"/>
</dbReference>
<evidence type="ECO:0000259" key="10">
    <source>
        <dbReference type="PROSITE" id="PS50929"/>
    </source>
</evidence>
<keyword evidence="2 8" id="KW-0812">Transmembrane</keyword>
<evidence type="ECO:0000313" key="12">
    <source>
        <dbReference type="Proteomes" id="UP000740883"/>
    </source>
</evidence>
<dbReference type="InterPro" id="IPR011527">
    <property type="entry name" value="ABC1_TM_dom"/>
</dbReference>
<keyword evidence="6 8" id="KW-0472">Membrane</keyword>
<evidence type="ECO:0000256" key="7">
    <source>
        <dbReference type="ARBA" id="ARBA00024363"/>
    </source>
</evidence>
<dbReference type="Gene3D" id="3.40.50.300">
    <property type="entry name" value="P-loop containing nucleotide triphosphate hydrolases"/>
    <property type="match status" value="1"/>
</dbReference>
<gene>
    <name evidence="11" type="primary">msbA</name>
    <name evidence="11" type="ORF">NGRA_1869</name>
</gene>
<evidence type="ECO:0000313" key="11">
    <source>
        <dbReference type="EMBL" id="KAF9762640.1"/>
    </source>
</evidence>
<dbReference type="SMART" id="SM00382">
    <property type="entry name" value="AAA"/>
    <property type="match status" value="1"/>
</dbReference>
<feature type="transmembrane region" description="Helical" evidence="8">
    <location>
        <begin position="171"/>
        <end position="194"/>
    </location>
</feature>
<feature type="transmembrane region" description="Helical" evidence="8">
    <location>
        <begin position="255"/>
        <end position="278"/>
    </location>
</feature>
<dbReference type="OrthoDB" id="6500128at2759"/>
<feature type="transmembrane region" description="Helical" evidence="8">
    <location>
        <begin position="27"/>
        <end position="50"/>
    </location>
</feature>
<protein>
    <submittedName>
        <fullName evidence="11">Lipid A export ATP-binding/permease protein MsbA</fullName>
    </submittedName>
</protein>
<keyword evidence="12" id="KW-1185">Reference proteome</keyword>
<dbReference type="GO" id="GO:0016020">
    <property type="term" value="C:membrane"/>
    <property type="evidence" value="ECO:0007669"/>
    <property type="project" value="UniProtKB-SubCell"/>
</dbReference>
<evidence type="ECO:0000259" key="9">
    <source>
        <dbReference type="PROSITE" id="PS50893"/>
    </source>
</evidence>
<reference evidence="11 12" key="1">
    <citation type="journal article" date="2020" name="Genome Biol. Evol.">
        <title>Comparative genomics of strictly vertically transmitted, feminizing microsporidia endosymbionts of amphipod crustaceans.</title>
        <authorList>
            <person name="Cormier A."/>
            <person name="Chebbi M.A."/>
            <person name="Giraud I."/>
            <person name="Wattier R."/>
            <person name="Teixeira M."/>
            <person name="Gilbert C."/>
            <person name="Rigaud T."/>
            <person name="Cordaux R."/>
        </authorList>
    </citation>
    <scope>NUCLEOTIDE SEQUENCE [LARGE SCALE GENOMIC DNA]</scope>
    <source>
        <strain evidence="11 12">Ou3-Ou53</strain>
    </source>
</reference>
<evidence type="ECO:0000256" key="2">
    <source>
        <dbReference type="ARBA" id="ARBA00022692"/>
    </source>
</evidence>
<dbReference type="GO" id="GO:0034040">
    <property type="term" value="F:ATPase-coupled lipid transmembrane transporter activity"/>
    <property type="evidence" value="ECO:0007669"/>
    <property type="project" value="TreeGrafter"/>
</dbReference>
<evidence type="ECO:0000256" key="6">
    <source>
        <dbReference type="ARBA" id="ARBA00023136"/>
    </source>
</evidence>
<dbReference type="GO" id="GO:0140359">
    <property type="term" value="F:ABC-type transporter activity"/>
    <property type="evidence" value="ECO:0007669"/>
    <property type="project" value="InterPro"/>
</dbReference>
<keyword evidence="4 11" id="KW-0067">ATP-binding</keyword>
<comment type="subcellular location">
    <subcellularLocation>
        <location evidence="1">Membrane</location>
        <topology evidence="1">Multi-pass membrane protein</topology>
    </subcellularLocation>
</comment>
<dbReference type="SUPFAM" id="SSF90123">
    <property type="entry name" value="ABC transporter transmembrane region"/>
    <property type="match status" value="1"/>
</dbReference>
<dbReference type="PANTHER" id="PTHR24221">
    <property type="entry name" value="ATP-BINDING CASSETTE SUB-FAMILY B"/>
    <property type="match status" value="1"/>
</dbReference>
<dbReference type="InterPro" id="IPR003439">
    <property type="entry name" value="ABC_transporter-like_ATP-bd"/>
</dbReference>
<evidence type="ECO:0000256" key="4">
    <source>
        <dbReference type="ARBA" id="ARBA00022840"/>
    </source>
</evidence>
<dbReference type="SUPFAM" id="SSF52540">
    <property type="entry name" value="P-loop containing nucleoside triphosphate hydrolases"/>
    <property type="match status" value="1"/>
</dbReference>
<organism evidence="11 12">
    <name type="scientific">Nosema granulosis</name>
    <dbReference type="NCBI Taxonomy" id="83296"/>
    <lineage>
        <taxon>Eukaryota</taxon>
        <taxon>Fungi</taxon>
        <taxon>Fungi incertae sedis</taxon>
        <taxon>Microsporidia</taxon>
        <taxon>Nosematidae</taxon>
        <taxon>Nosema</taxon>
    </lineage>
</organism>
<name>A0A9P6GY20_9MICR</name>
<dbReference type="InterPro" id="IPR003593">
    <property type="entry name" value="AAA+_ATPase"/>
</dbReference>
<keyword evidence="5 8" id="KW-1133">Transmembrane helix</keyword>
<dbReference type="Gene3D" id="1.20.1560.10">
    <property type="entry name" value="ABC transporter type 1, transmembrane domain"/>
    <property type="match status" value="1"/>
</dbReference>
<comment type="caution">
    <text evidence="11">The sequence shown here is derived from an EMBL/GenBank/DDBJ whole genome shotgun (WGS) entry which is preliminary data.</text>
</comment>
<dbReference type="PROSITE" id="PS50893">
    <property type="entry name" value="ABC_TRANSPORTER_2"/>
    <property type="match status" value="1"/>
</dbReference>
<evidence type="ECO:0000256" key="1">
    <source>
        <dbReference type="ARBA" id="ARBA00004141"/>
    </source>
</evidence>
<evidence type="ECO:0000256" key="8">
    <source>
        <dbReference type="SAM" id="Phobius"/>
    </source>
</evidence>
<feature type="domain" description="ABC transmembrane type-1" evidence="10">
    <location>
        <begin position="30"/>
        <end position="319"/>
    </location>
</feature>
<dbReference type="GO" id="GO:0005524">
    <property type="term" value="F:ATP binding"/>
    <property type="evidence" value="ECO:0007669"/>
    <property type="project" value="UniProtKB-KW"/>
</dbReference>
<dbReference type="PROSITE" id="PS50929">
    <property type="entry name" value="ABC_TM1F"/>
    <property type="match status" value="1"/>
</dbReference>
<sequence>MNIFGTKRLSKYRLVLNFMSEYPMFKMLLILTPLFYTLVVVGEIKVILIFSKMLKSLKDSSFDSEADRAIAARQAIYHMLYIASYYLAILFMSSVFTYYIVKIYRAVALFYLLKTMNIDKHVFARMSSGEIRAVLERKSFYVSKLIELIFVKGVYLSIFILYALGVIFLKFGIWILLFTLFNLTIFLLAVSYLIKRRNKVREKYNKSYARASADRFNILTNYDIIKAYNKEIDDVNSMDKNLNEIARYGTMNSSLAALSSFMGKFILIVPNALLYYSIIKFKFVSKITTSEDFVAYNSLFCLLKSRVNSLREKIVMMAQFTLDIESNDTDLLPADIRNQLLYYNYTDNIANDRDQFANLAALDSSSGSYIVHNDIKVRVGFDISKNIPMTHCRHLAEKTIVMDNLKHNPNNELRLNREHAFEFTDKIAFENLLVKAGDTVLYKDVNFAIKKGEKVALVGKNGTGKSTLIDIMLRFKEYAGDIKIDGKDMKDIYKFDQRAKISYIPQNPGLISGSVLDNLRYHDSTLTQDKIEEICRQYGYHETFENLPDGYQTDVGENGRFLSGGQKQKISFMRGIIKNGDVFIMDEPTSNLDPQSEVQIVEHIFNTMESKTVIAIIHKHSLLSRFDKIVGIFNREIKIYNDYSEFMRDSYLF</sequence>
<dbReference type="PANTHER" id="PTHR24221:SF654">
    <property type="entry name" value="ATP-BINDING CASSETTE SUB-FAMILY B MEMBER 6"/>
    <property type="match status" value="1"/>
</dbReference>
<keyword evidence="3" id="KW-0547">Nucleotide-binding</keyword>
<feature type="transmembrane region" description="Helical" evidence="8">
    <location>
        <begin position="145"/>
        <end position="165"/>
    </location>
</feature>
<dbReference type="InterPro" id="IPR039421">
    <property type="entry name" value="Type_1_exporter"/>
</dbReference>
<dbReference type="InterPro" id="IPR036640">
    <property type="entry name" value="ABC1_TM_sf"/>
</dbReference>
<evidence type="ECO:0000256" key="5">
    <source>
        <dbReference type="ARBA" id="ARBA00022989"/>
    </source>
</evidence>
<accession>A0A9P6GY20</accession>
<dbReference type="Proteomes" id="UP000740883">
    <property type="component" value="Unassembled WGS sequence"/>
</dbReference>
<dbReference type="AlphaFoldDB" id="A0A9P6GY20"/>
<dbReference type="GO" id="GO:0016887">
    <property type="term" value="F:ATP hydrolysis activity"/>
    <property type="evidence" value="ECO:0007669"/>
    <property type="project" value="InterPro"/>
</dbReference>
<dbReference type="EMBL" id="SBJO01000149">
    <property type="protein sequence ID" value="KAF9762640.1"/>
    <property type="molecule type" value="Genomic_DNA"/>
</dbReference>
<comment type="similarity">
    <text evidence="7">Belongs to the ABC transporter superfamily. ABCB family. Heavy Metal importer (TC 3.A.1.210) subfamily.</text>
</comment>
<proteinExistence type="inferred from homology"/>
<dbReference type="Pfam" id="PF00005">
    <property type="entry name" value="ABC_tran"/>
    <property type="match status" value="1"/>
</dbReference>
<feature type="domain" description="ABC transporter" evidence="9">
    <location>
        <begin position="427"/>
        <end position="652"/>
    </location>
</feature>
<evidence type="ECO:0000256" key="3">
    <source>
        <dbReference type="ARBA" id="ARBA00022741"/>
    </source>
</evidence>